<dbReference type="InterPro" id="IPR005824">
    <property type="entry name" value="KOW"/>
</dbReference>
<reference evidence="3" key="1">
    <citation type="journal article" date="2020" name="Nature">
        <title>Giant virus diversity and host interactions through global metagenomics.</title>
        <authorList>
            <person name="Schulz F."/>
            <person name="Roux S."/>
            <person name="Paez-Espino D."/>
            <person name="Jungbluth S."/>
            <person name="Walsh D.A."/>
            <person name="Denef V.J."/>
            <person name="McMahon K.D."/>
            <person name="Konstantinidis K.T."/>
            <person name="Eloe-Fadrosh E.A."/>
            <person name="Kyrpides N.C."/>
            <person name="Woyke T."/>
        </authorList>
    </citation>
    <scope>NUCLEOTIDE SEQUENCE</scope>
    <source>
        <strain evidence="3">GVMAG-M-3300020595-32</strain>
    </source>
</reference>
<feature type="domain" description="USP" evidence="2">
    <location>
        <begin position="358"/>
        <end position="741"/>
    </location>
</feature>
<protein>
    <recommendedName>
        <fullName evidence="2">USP domain-containing protein</fullName>
    </recommendedName>
</protein>
<sequence>MDEKILQAIDNFPIFPNMENFEEYLKTDSEDKSQYFNAVNKINETLGRIKSDKTQRLTAYLGDERYKKFQYSISIIYNNLHSKVKTSKISKTSEFYKCGSNISKLFVNHSIKVPSIYYLNLKNGIPFNEEKKNKSATVLPKLATGVPGGEDSIERFIIAQNNGDGHGSNYSTALEEMMPKEDGSTGKKGEFSHWIWYCFPQFLGNGSSDLAKKYAIKSPQEAVEYFSDSILKERYISLSVAVNLALVDNIKTSNKDKLLDVMGKQIDVYKLHESVSLFYLVSKYLDDNNSASTLESILKYYVDDKNSVKHENNVHVDVLNQFTMKTSQPRSPQFEGQVARSPAVPPPGLESRPDNIGIGLNNGGNQCYMNAVIQAFTSIPSIQGKIRGMGQLDMNTMLSHLNEIIIRKKQPGIAFINRGMGAAFTSTYEKLTPMERIKKTIIEANNKAFRDGVDGRKQLYLEKLKAKLINEHIDKLKVIALTYDDIRIITEINDIDVSGLIRIIIEQVSKESFGEFSQEILLPFIYHEQQDAYEFISSFLIPYLEYVEFFIMDNAIQFVKKSCLNCPEYYVYGYKRGQATFEIPSFLINSNNTVADCFTDYFNDEVVDDFNCGDYPHHEDPPAPRCVNTKGLSLSEKKIITFPEVLIISLKRFKYNTATQTSEKITKNLTLSSNININGLIYNLQAVVYHQGSTINSGHYIAECLVDGQWINYDDDIVTPAVGEPVDNRNRQSYILFYTRQTPVEDTMFVEKLFVKRALDVATQAEILKESTAEAAEAAEAALELAPDVEHMVDEPFKKGDLIQITQGKFAGKTGSVVSVDEDFDDTFNVNLNGVPEILMVQKEYIEKLSPTVPIDLQPADLPTASGPEFQPAAELEQVPAAVAQHPEAVASGEVSEQPTKAIFFDWDDTLAIQLRGGELEAANTPETKAILKGYDALIPIEGSSNIFTTENIINLLGELTKNNVPWYILSCGGNRNDYQNLIKMANGYGININASGEIWMGYEGENQELYRVDGVNGGMICDQNPTDANDKIKGLTKLMEFNPFLATVDKCLVDDQEDNITALNAYLGKSIRPGKDETDKIIAAHPYRISATFFVYYGSEEHYLAKNILNNHTKKIDQIYGWCELEAQSSPHLPPEHSPPAGPQEEKIALFFDFDETLICKANVMSDLPTGYIHVGNIAGWNIITSQAIIDLLVLCTSNDNIDWYIVSKGGNLNVLELLIQTYADKNIIIMPNGRYFSGKEGVMAINTPQDKANIIDGIMKKERYSLGLFVDDKLEMCNAVEKVNNIKSPAVHASKDWTLEDTAGKRSIINFTIPGDNWDHNNITVGIHLLSNNTILRDIMPVISEYLGEAGPSAPLAGAQAAYRPPGAAAAPASTDKLPYKKHYNVEKLQGTINALREQLKTNASHLTPGAVHIINNDIALLEKQIIVKQAEGQAAAAPAMSDGIFQATLLFKKRGFMGTSWKGINEKCNVEIHSNLFKLDTLNDVNIKDDNHKTHYSYKSYNVKKLSKPDKDKEGIFGNNYRVQIEFRGNSTNHTIVLGFDSNPDIVRFINELSTSSGYTGSKPVYRGGNKRRSKRKINKRRSKRKNNKRSSRKKNTTKRRISRRKNTTKKRYSRKK</sequence>
<dbReference type="InterPro" id="IPR050164">
    <property type="entry name" value="Peptidase_C19"/>
</dbReference>
<dbReference type="SUPFAM" id="SSF140736">
    <property type="entry name" value="Rv1873-like"/>
    <property type="match status" value="1"/>
</dbReference>
<dbReference type="InterPro" id="IPR038765">
    <property type="entry name" value="Papain-like_cys_pep_sf"/>
</dbReference>
<dbReference type="InterPro" id="IPR036412">
    <property type="entry name" value="HAD-like_sf"/>
</dbReference>
<dbReference type="PROSITE" id="PS00973">
    <property type="entry name" value="USP_2"/>
    <property type="match status" value="1"/>
</dbReference>
<dbReference type="Pfam" id="PF00443">
    <property type="entry name" value="UCH"/>
    <property type="match status" value="1"/>
</dbReference>
<dbReference type="GO" id="GO:0016579">
    <property type="term" value="P:protein deubiquitination"/>
    <property type="evidence" value="ECO:0007669"/>
    <property type="project" value="InterPro"/>
</dbReference>
<dbReference type="InterPro" id="IPR018200">
    <property type="entry name" value="USP_CS"/>
</dbReference>
<dbReference type="PANTHER" id="PTHR24006">
    <property type="entry name" value="UBIQUITIN CARBOXYL-TERMINAL HYDROLASE"/>
    <property type="match status" value="1"/>
</dbReference>
<organism evidence="3">
    <name type="scientific">viral metagenome</name>
    <dbReference type="NCBI Taxonomy" id="1070528"/>
    <lineage>
        <taxon>unclassified sequences</taxon>
        <taxon>metagenomes</taxon>
        <taxon>organismal metagenomes</taxon>
    </lineage>
</organism>
<accession>A0A6C0CFW1</accession>
<dbReference type="PROSITE" id="PS50235">
    <property type="entry name" value="USP_3"/>
    <property type="match status" value="1"/>
</dbReference>
<dbReference type="InterPro" id="IPR001394">
    <property type="entry name" value="Peptidase_C19_UCH"/>
</dbReference>
<dbReference type="SMART" id="SM00739">
    <property type="entry name" value="KOW"/>
    <property type="match status" value="1"/>
</dbReference>
<evidence type="ECO:0000256" key="1">
    <source>
        <dbReference type="SAM" id="MobiDB-lite"/>
    </source>
</evidence>
<feature type="region of interest" description="Disordered" evidence="1">
    <location>
        <begin position="329"/>
        <end position="352"/>
    </location>
</feature>
<dbReference type="SUPFAM" id="SSF50104">
    <property type="entry name" value="Translation proteins SH3-like domain"/>
    <property type="match status" value="1"/>
</dbReference>
<dbReference type="Pfam" id="PF00467">
    <property type="entry name" value="KOW"/>
    <property type="match status" value="1"/>
</dbReference>
<dbReference type="InterPro" id="IPR008991">
    <property type="entry name" value="Translation_prot_SH3-like_sf"/>
</dbReference>
<dbReference type="SUPFAM" id="SSF56784">
    <property type="entry name" value="HAD-like"/>
    <property type="match status" value="1"/>
</dbReference>
<proteinExistence type="predicted"/>
<dbReference type="CDD" id="cd02257">
    <property type="entry name" value="Peptidase_C19"/>
    <property type="match status" value="1"/>
</dbReference>
<dbReference type="GO" id="GO:0004843">
    <property type="term" value="F:cysteine-type deubiquitinase activity"/>
    <property type="evidence" value="ECO:0007669"/>
    <property type="project" value="InterPro"/>
</dbReference>
<dbReference type="GO" id="GO:0005634">
    <property type="term" value="C:nucleus"/>
    <property type="evidence" value="ECO:0007669"/>
    <property type="project" value="TreeGrafter"/>
</dbReference>
<evidence type="ECO:0000313" key="3">
    <source>
        <dbReference type="EMBL" id="QHT02504.1"/>
    </source>
</evidence>
<name>A0A6C0CFW1_9ZZZZ</name>
<dbReference type="PROSITE" id="PS00972">
    <property type="entry name" value="USP_1"/>
    <property type="match status" value="1"/>
</dbReference>
<dbReference type="SUPFAM" id="SSF54001">
    <property type="entry name" value="Cysteine proteinases"/>
    <property type="match status" value="1"/>
</dbReference>
<dbReference type="Gene3D" id="3.90.70.10">
    <property type="entry name" value="Cysteine proteinases"/>
    <property type="match status" value="2"/>
</dbReference>
<dbReference type="Pfam" id="PF08837">
    <property type="entry name" value="DUF1810"/>
    <property type="match status" value="1"/>
</dbReference>
<dbReference type="EMBL" id="MN739395">
    <property type="protein sequence ID" value="QHT02504.1"/>
    <property type="molecule type" value="Genomic_DNA"/>
</dbReference>
<feature type="compositionally biased region" description="Basic residues" evidence="1">
    <location>
        <begin position="1572"/>
        <end position="1620"/>
    </location>
</feature>
<dbReference type="PANTHER" id="PTHR24006:SF937">
    <property type="entry name" value="UBIQUITIN CARBOXYL-TERMINAL HYDROLASE"/>
    <property type="match status" value="1"/>
</dbReference>
<evidence type="ECO:0000259" key="2">
    <source>
        <dbReference type="PROSITE" id="PS50235"/>
    </source>
</evidence>
<dbReference type="GO" id="GO:0005829">
    <property type="term" value="C:cytosol"/>
    <property type="evidence" value="ECO:0007669"/>
    <property type="project" value="TreeGrafter"/>
</dbReference>
<feature type="region of interest" description="Disordered" evidence="1">
    <location>
        <begin position="1562"/>
        <end position="1620"/>
    </location>
</feature>
<dbReference type="Gene3D" id="1.25.40.380">
    <property type="entry name" value="Protein of unknown function DUF1810"/>
    <property type="match status" value="1"/>
</dbReference>
<dbReference type="InterPro" id="IPR014937">
    <property type="entry name" value="DUF1810"/>
</dbReference>
<dbReference type="InterPro" id="IPR036287">
    <property type="entry name" value="Rv1873-like_sf"/>
</dbReference>
<dbReference type="InterPro" id="IPR028889">
    <property type="entry name" value="USP"/>
</dbReference>